<evidence type="ECO:0000313" key="2">
    <source>
        <dbReference type="Proteomes" id="UP000029267"/>
    </source>
</evidence>
<name>A0ABU6BDV3_9BACL</name>
<evidence type="ECO:0000313" key="1">
    <source>
        <dbReference type="EMBL" id="MEB3750099.1"/>
    </source>
</evidence>
<comment type="caution">
    <text evidence="1">The sequence shown here is derived from an EMBL/GenBank/DDBJ whole genome shotgun (WGS) entry which is preliminary data.</text>
</comment>
<sequence>MEARSTYLGHRWFARKLAVFGMEAGTKNVCMPGRYFSIIQVK</sequence>
<dbReference type="Proteomes" id="UP000029267">
    <property type="component" value="Unassembled WGS sequence"/>
</dbReference>
<proteinExistence type="predicted"/>
<dbReference type="EMBL" id="JPYA02000001">
    <property type="protein sequence ID" value="MEB3750099.1"/>
    <property type="molecule type" value="Genomic_DNA"/>
</dbReference>
<organism evidence="1 2">
    <name type="scientific">Geobacillus icigianus</name>
    <dbReference type="NCBI Taxonomy" id="1430331"/>
    <lineage>
        <taxon>Bacteria</taxon>
        <taxon>Bacillati</taxon>
        <taxon>Bacillota</taxon>
        <taxon>Bacilli</taxon>
        <taxon>Bacillales</taxon>
        <taxon>Anoxybacillaceae</taxon>
        <taxon>Geobacillus</taxon>
    </lineage>
</organism>
<reference evidence="1 2" key="1">
    <citation type="journal article" date="2014" name="Genome Announc.">
        <title>Draft Genome Sequence of Geobacillus icigianus Strain G1w1T Isolated from Hot Springs in the Valley of Geysers, Kamchatka (Russian Federation).</title>
        <authorList>
            <person name="Bryanskaya A.V."/>
            <person name="Rozanov A.S."/>
            <person name="Logacheva M.D."/>
            <person name="Kotenko A.V."/>
            <person name="Peltek S.E."/>
        </authorList>
    </citation>
    <scope>NUCLEOTIDE SEQUENCE [LARGE SCALE GENOMIC DNA]</scope>
    <source>
        <strain evidence="1 2">G1w1</strain>
    </source>
</reference>
<accession>A0ABU6BDV3</accession>
<protein>
    <submittedName>
        <fullName evidence="1">Uncharacterized protein</fullName>
    </submittedName>
</protein>
<keyword evidence="2" id="KW-1185">Reference proteome</keyword>
<gene>
    <name evidence="1" type="ORF">EP10_000938</name>
</gene>